<accession>A0A081ND83</accession>
<evidence type="ECO:0000256" key="1">
    <source>
        <dbReference type="SAM" id="Coils"/>
    </source>
</evidence>
<organism evidence="2 3">
    <name type="scientific">Endozoicomonas numazuensis</name>
    <dbReference type="NCBI Taxonomy" id="1137799"/>
    <lineage>
        <taxon>Bacteria</taxon>
        <taxon>Pseudomonadati</taxon>
        <taxon>Pseudomonadota</taxon>
        <taxon>Gammaproteobacteria</taxon>
        <taxon>Oceanospirillales</taxon>
        <taxon>Endozoicomonadaceae</taxon>
        <taxon>Endozoicomonas</taxon>
    </lineage>
</organism>
<keyword evidence="1" id="KW-0175">Coiled coil</keyword>
<sequence length="116" mass="13265">MESDNLEKLQHRVTEAEAFEASILRNLEETQHRVGECSERLTRLNSQMALLESSHEADEELAKKMDALKTELDDAEAVYREQTAQESRLQKMELDAINHLKVARNELKIAQLKSGS</sequence>
<dbReference type="RefSeq" id="WP_034839903.1">
    <property type="nucleotide sequence ID" value="NZ_JOKH01000005.1"/>
</dbReference>
<protein>
    <submittedName>
        <fullName evidence="2">Uncharacterized protein</fullName>
    </submittedName>
</protein>
<keyword evidence="3" id="KW-1185">Reference proteome</keyword>
<proteinExistence type="predicted"/>
<dbReference type="OrthoDB" id="9835699at2"/>
<reference evidence="2 3" key="1">
    <citation type="submission" date="2014-06" db="EMBL/GenBank/DDBJ databases">
        <title>Whole Genome Sequences of Three Symbiotic Endozoicomonas Bacteria.</title>
        <authorList>
            <person name="Neave M.J."/>
            <person name="Apprill A."/>
            <person name="Voolstra C.R."/>
        </authorList>
    </citation>
    <scope>NUCLEOTIDE SEQUENCE [LARGE SCALE GENOMIC DNA]</scope>
    <source>
        <strain evidence="2 3">DSM 25634</strain>
    </source>
</reference>
<name>A0A081ND83_9GAMM</name>
<gene>
    <name evidence="2" type="ORF">GZ78_21295</name>
</gene>
<dbReference type="EMBL" id="JOKH01000005">
    <property type="protein sequence ID" value="KEQ16406.1"/>
    <property type="molecule type" value="Genomic_DNA"/>
</dbReference>
<evidence type="ECO:0000313" key="2">
    <source>
        <dbReference type="EMBL" id="KEQ16406.1"/>
    </source>
</evidence>
<evidence type="ECO:0000313" key="3">
    <source>
        <dbReference type="Proteomes" id="UP000028073"/>
    </source>
</evidence>
<dbReference type="AlphaFoldDB" id="A0A081ND83"/>
<feature type="coiled-coil region" evidence="1">
    <location>
        <begin position="27"/>
        <end position="85"/>
    </location>
</feature>
<comment type="caution">
    <text evidence="2">The sequence shown here is derived from an EMBL/GenBank/DDBJ whole genome shotgun (WGS) entry which is preliminary data.</text>
</comment>
<dbReference type="Proteomes" id="UP000028073">
    <property type="component" value="Unassembled WGS sequence"/>
</dbReference>